<reference evidence="1 2" key="1">
    <citation type="submission" date="2016-10" db="EMBL/GenBank/DDBJ databases">
        <authorList>
            <person name="de Groot N.N."/>
        </authorList>
    </citation>
    <scope>NUCLEOTIDE SEQUENCE [LARGE SCALE GENOMIC DNA]</scope>
    <source>
        <strain evidence="1 2">DSM 13305</strain>
    </source>
</reference>
<dbReference type="OrthoDB" id="1957909at2"/>
<dbReference type="Proteomes" id="UP000198847">
    <property type="component" value="Unassembled WGS sequence"/>
</dbReference>
<evidence type="ECO:0000313" key="1">
    <source>
        <dbReference type="EMBL" id="SEO26742.1"/>
    </source>
</evidence>
<dbReference type="RefSeq" id="WP_091743369.1">
    <property type="nucleotide sequence ID" value="NZ_FODY01000001.1"/>
</dbReference>
<sequence length="173" mass="19450">MWLKLAGSLLIILAGTSIGWKAAQRFSDRPRQIRQIINCLASLKSYMNYAALPLPEALRLCTGNTVGVIRDIFQNMSFILEENGWLTPQAAMTQTINSLEGKLALENPELEALRLLSSNLGSVDQTEQEKFLQVVQNQLLQLEEEALQLRERNVKMYRYLGICGSLTVVIVLL</sequence>
<gene>
    <name evidence="1" type="ORF">SAMN04490178_10127</name>
</gene>
<proteinExistence type="predicted"/>
<organism evidence="1 2">
    <name type="scientific">Propionispora vibrioides</name>
    <dbReference type="NCBI Taxonomy" id="112903"/>
    <lineage>
        <taxon>Bacteria</taxon>
        <taxon>Bacillati</taxon>
        <taxon>Bacillota</taxon>
        <taxon>Negativicutes</taxon>
        <taxon>Selenomonadales</taxon>
        <taxon>Sporomusaceae</taxon>
        <taxon>Propionispora</taxon>
    </lineage>
</organism>
<dbReference type="InterPro" id="IPR014198">
    <property type="entry name" value="Spore_III_AB"/>
</dbReference>
<keyword evidence="2" id="KW-1185">Reference proteome</keyword>
<dbReference type="Pfam" id="PF09548">
    <property type="entry name" value="Spore_III_AB"/>
    <property type="match status" value="1"/>
</dbReference>
<evidence type="ECO:0000313" key="2">
    <source>
        <dbReference type="Proteomes" id="UP000198847"/>
    </source>
</evidence>
<dbReference type="STRING" id="112903.SAMN04490178_10127"/>
<protein>
    <submittedName>
        <fullName evidence="1">Stage III sporulation protein AB</fullName>
    </submittedName>
</protein>
<dbReference type="AlphaFoldDB" id="A0A1H8NB05"/>
<accession>A0A1H8NB05</accession>
<dbReference type="EMBL" id="FODY01000001">
    <property type="protein sequence ID" value="SEO26742.1"/>
    <property type="molecule type" value="Genomic_DNA"/>
</dbReference>
<dbReference type="PIRSF" id="PIRSF021435">
    <property type="entry name" value="SpoIIIAB"/>
    <property type="match status" value="1"/>
</dbReference>
<name>A0A1H8NB05_9FIRM</name>